<feature type="domain" description="B30.2/SPRY" evidence="10">
    <location>
        <begin position="619"/>
        <end position="814"/>
    </location>
</feature>
<dbReference type="Gene3D" id="3.30.40.10">
    <property type="entry name" value="Zinc/RING finger domain, C3HC4 (zinc finger)"/>
    <property type="match status" value="1"/>
</dbReference>
<name>A0A8U0UF26_SALNM</name>
<evidence type="ECO:0000256" key="1">
    <source>
        <dbReference type="ARBA" id="ARBA00022588"/>
    </source>
</evidence>
<dbReference type="SMART" id="SM00336">
    <property type="entry name" value="BBOX"/>
    <property type="match status" value="1"/>
</dbReference>
<dbReference type="SUPFAM" id="SSF57850">
    <property type="entry name" value="RING/U-box"/>
    <property type="match status" value="1"/>
</dbReference>
<keyword evidence="3 6" id="KW-0863">Zinc-finger</keyword>
<evidence type="ECO:0000259" key="9">
    <source>
        <dbReference type="PROSITE" id="PS50119"/>
    </source>
</evidence>
<dbReference type="FunFam" id="2.60.120.920:FF:000004">
    <property type="entry name" value="Butyrophilin subfamily 1 member A1"/>
    <property type="match status" value="2"/>
</dbReference>
<dbReference type="InterPro" id="IPR013083">
    <property type="entry name" value="Znf_RING/FYVE/PHD"/>
</dbReference>
<evidence type="ECO:0000256" key="6">
    <source>
        <dbReference type="PROSITE-ProRule" id="PRU00024"/>
    </source>
</evidence>
<sequence length="818" mass="93047">MASSSNVLSKEQFLCSICLDVFTEPVSIQCGHNFCMACIRKYWDSNDLCQCPMCTNTFDKRPVLFVNALISEMAAQFRKSVKRKATSSPDQCPAKPGEVSCDVCTETKLKALKSCLVCLTSYCETHLEPHQRVAALKRHKLINPVDNLEDKICKTHERLLELFCRNDQMCVCVLCIKTDHETHHTVPLEEEFGERKGKLEKTHAKVQQQIQEKLEKVQEIKHSVDLSKRNSERKITDSAQVFTALMRSIEKNVADLIEVIEKKQEAAERQAEELIKELQQEITELKRRSTDLEQLSHTEDHLHLVQSFPSLCTPPPTKDWSEISVHSDLCVMSLKRVVFQLEETLNKEIEKLPEIKLKRIQQYAVDVTLDPDTAQRELILSEDRKEVRYGDTRQNLPNNPKRFDPVLIVLGKEGFSSGRFYYEVTVTGKTGWSLGVARESINRKGNITLSPDSGCWAVVLTDRSKYAACAPIFTPLYLREKPQKVGVFVDYEEGQVSFYDVEARSHIYSFNGYIFTEKLYPCFNPSVNHDGKNSAPLIISPVNHTSLRKAEGLIKELEQETTELKRRSTELEQLSHTEDDLNLLQSFPSPCSPPLTKDSDLCVGIVRRAVSQLEETVMSEMKRLFDDELKRIQQYAVDVTLDPDTASPWLILSKNGKEVRAGEKKQKLPNNPKRFDSAVNVLGKKGFSSGRFYYEVTVTGKTEWNLGVARESINRKGTVALSPDNGRWAVILRDGSKYTACAPTRVHLCMREKPQKVGVFVDYEEGQVSFYDVEARSHIYSFTGYIFTEKLYPYFSPLLNDGGKNSTPLIISPVNHTD</sequence>
<gene>
    <name evidence="12" type="primary">LOC120049145</name>
</gene>
<keyword evidence="2" id="KW-0479">Metal-binding</keyword>
<dbReference type="PRINTS" id="PR01407">
    <property type="entry name" value="BUTYPHLNCDUF"/>
</dbReference>
<evidence type="ECO:0000313" key="12">
    <source>
        <dbReference type="RefSeq" id="XP_038851304.1"/>
    </source>
</evidence>
<evidence type="ECO:0000256" key="7">
    <source>
        <dbReference type="SAM" id="Coils"/>
    </source>
</evidence>
<reference evidence="12" key="1">
    <citation type="submission" date="2025-08" db="UniProtKB">
        <authorList>
            <consortium name="RefSeq"/>
        </authorList>
    </citation>
    <scope>IDENTIFICATION</scope>
    <source>
        <tissue evidence="12">White muscle</tissue>
    </source>
</reference>
<dbReference type="CDD" id="cd19769">
    <property type="entry name" value="Bbox2_TRIM16-like"/>
    <property type="match status" value="1"/>
</dbReference>
<dbReference type="PROSITE" id="PS00518">
    <property type="entry name" value="ZF_RING_1"/>
    <property type="match status" value="1"/>
</dbReference>
<dbReference type="Pfam" id="PF00622">
    <property type="entry name" value="SPRY"/>
    <property type="match status" value="2"/>
</dbReference>
<organism evidence="11 12">
    <name type="scientific">Salvelinus namaycush</name>
    <name type="common">Lake trout</name>
    <name type="synonym">Salmo namaycush</name>
    <dbReference type="NCBI Taxonomy" id="8040"/>
    <lineage>
        <taxon>Eukaryota</taxon>
        <taxon>Metazoa</taxon>
        <taxon>Chordata</taxon>
        <taxon>Craniata</taxon>
        <taxon>Vertebrata</taxon>
        <taxon>Euteleostomi</taxon>
        <taxon>Actinopterygii</taxon>
        <taxon>Neopterygii</taxon>
        <taxon>Teleostei</taxon>
        <taxon>Protacanthopterygii</taxon>
        <taxon>Salmoniformes</taxon>
        <taxon>Salmonidae</taxon>
        <taxon>Salmoninae</taxon>
        <taxon>Salvelinus</taxon>
    </lineage>
</organism>
<dbReference type="InterPro" id="IPR006574">
    <property type="entry name" value="PRY"/>
</dbReference>
<dbReference type="InterPro" id="IPR003879">
    <property type="entry name" value="Butyrophylin_SPRY"/>
</dbReference>
<dbReference type="InterPro" id="IPR058030">
    <property type="entry name" value="TRIM8/14/16/25/29/45/65_CC"/>
</dbReference>
<dbReference type="Pfam" id="PF25600">
    <property type="entry name" value="TRIM_CC"/>
    <property type="match status" value="2"/>
</dbReference>
<feature type="coiled-coil region" evidence="7">
    <location>
        <begin position="547"/>
        <end position="577"/>
    </location>
</feature>
<dbReference type="PROSITE" id="PS50188">
    <property type="entry name" value="B302_SPRY"/>
    <property type="match status" value="2"/>
</dbReference>
<evidence type="ECO:0000313" key="11">
    <source>
        <dbReference type="Proteomes" id="UP000808372"/>
    </source>
</evidence>
<dbReference type="RefSeq" id="XP_038851304.1">
    <property type="nucleotide sequence ID" value="XM_038995376.1"/>
</dbReference>
<dbReference type="InterPro" id="IPR043136">
    <property type="entry name" value="B30.2/SPRY_sf"/>
</dbReference>
<keyword evidence="5" id="KW-0391">Immunity</keyword>
<proteinExistence type="predicted"/>
<dbReference type="InterPro" id="IPR000315">
    <property type="entry name" value="Znf_B-box"/>
</dbReference>
<dbReference type="PROSITE" id="PS50119">
    <property type="entry name" value="ZF_BBOX"/>
    <property type="match status" value="1"/>
</dbReference>
<dbReference type="PROSITE" id="PS50089">
    <property type="entry name" value="ZF_RING_2"/>
    <property type="match status" value="1"/>
</dbReference>
<dbReference type="GeneID" id="120049145"/>
<dbReference type="InterPro" id="IPR027370">
    <property type="entry name" value="Znf-RING_euk"/>
</dbReference>
<keyword evidence="11" id="KW-1185">Reference proteome</keyword>
<feature type="domain" description="RING-type" evidence="8">
    <location>
        <begin position="15"/>
        <end position="55"/>
    </location>
</feature>
<dbReference type="Gene3D" id="4.10.830.40">
    <property type="match status" value="1"/>
</dbReference>
<dbReference type="InterPro" id="IPR003877">
    <property type="entry name" value="SPRY_dom"/>
</dbReference>
<dbReference type="PANTHER" id="PTHR25465:SF32">
    <property type="entry name" value="BLOODTHIRSTY-RELATED GENE FAMILY, MEMBER 16 ISOFORM X1-RELATED"/>
    <property type="match status" value="1"/>
</dbReference>
<dbReference type="InterPro" id="IPR017907">
    <property type="entry name" value="Znf_RING_CS"/>
</dbReference>
<evidence type="ECO:0000259" key="10">
    <source>
        <dbReference type="PROSITE" id="PS50188"/>
    </source>
</evidence>
<dbReference type="GO" id="GO:0045087">
    <property type="term" value="P:innate immune response"/>
    <property type="evidence" value="ECO:0007669"/>
    <property type="project" value="UniProtKB-KW"/>
</dbReference>
<keyword evidence="1" id="KW-0399">Innate immunity</keyword>
<feature type="domain" description="B box-type" evidence="9">
    <location>
        <begin position="148"/>
        <end position="188"/>
    </location>
</feature>
<dbReference type="Pfam" id="PF13765">
    <property type="entry name" value="PRY"/>
    <property type="match status" value="2"/>
</dbReference>
<dbReference type="GO" id="GO:0008270">
    <property type="term" value="F:zinc ion binding"/>
    <property type="evidence" value="ECO:0007669"/>
    <property type="project" value="UniProtKB-KW"/>
</dbReference>
<evidence type="ECO:0000256" key="3">
    <source>
        <dbReference type="ARBA" id="ARBA00022771"/>
    </source>
</evidence>
<dbReference type="SMART" id="SM00449">
    <property type="entry name" value="SPRY"/>
    <property type="match status" value="2"/>
</dbReference>
<dbReference type="AlphaFoldDB" id="A0A8U0UF26"/>
<keyword evidence="4" id="KW-0862">Zinc</keyword>
<dbReference type="Pfam" id="PF00643">
    <property type="entry name" value="zf-B_box"/>
    <property type="match status" value="1"/>
</dbReference>
<dbReference type="GO" id="GO:0005737">
    <property type="term" value="C:cytoplasm"/>
    <property type="evidence" value="ECO:0007669"/>
    <property type="project" value="UniProtKB-ARBA"/>
</dbReference>
<keyword evidence="7" id="KW-0175">Coiled coil</keyword>
<dbReference type="KEGG" id="snh:120049145"/>
<dbReference type="InterPro" id="IPR051051">
    <property type="entry name" value="E3_ubiq-ligase_TRIM/RNF"/>
</dbReference>
<dbReference type="SMART" id="SM00184">
    <property type="entry name" value="RING"/>
    <property type="match status" value="1"/>
</dbReference>
<evidence type="ECO:0000259" key="8">
    <source>
        <dbReference type="PROSITE" id="PS50089"/>
    </source>
</evidence>
<protein>
    <submittedName>
        <fullName evidence="12">E3 ubiquitin-protein ligase TRIM39-like</fullName>
    </submittedName>
</protein>
<accession>A0A8U0UF26</accession>
<dbReference type="SUPFAM" id="SSF57845">
    <property type="entry name" value="B-box zinc-binding domain"/>
    <property type="match status" value="1"/>
</dbReference>
<evidence type="ECO:0000256" key="2">
    <source>
        <dbReference type="ARBA" id="ARBA00022723"/>
    </source>
</evidence>
<dbReference type="InterPro" id="IPR001841">
    <property type="entry name" value="Znf_RING"/>
</dbReference>
<evidence type="ECO:0000256" key="4">
    <source>
        <dbReference type="ARBA" id="ARBA00022833"/>
    </source>
</evidence>
<dbReference type="InterPro" id="IPR001870">
    <property type="entry name" value="B30.2/SPRY"/>
</dbReference>
<dbReference type="InterPro" id="IPR013320">
    <property type="entry name" value="ConA-like_dom_sf"/>
</dbReference>
<dbReference type="PANTHER" id="PTHR25465">
    <property type="entry name" value="B-BOX DOMAIN CONTAINING"/>
    <property type="match status" value="1"/>
</dbReference>
<dbReference type="SUPFAM" id="SSF49899">
    <property type="entry name" value="Concanavalin A-like lectins/glucanases"/>
    <property type="match status" value="2"/>
</dbReference>
<dbReference type="CDD" id="cd13733">
    <property type="entry name" value="SPRY_PRY_C-I_1"/>
    <property type="match status" value="2"/>
</dbReference>
<dbReference type="SMART" id="SM00589">
    <property type="entry name" value="PRY"/>
    <property type="match status" value="2"/>
</dbReference>
<feature type="domain" description="B30.2/SPRY" evidence="10">
    <location>
        <begin position="347"/>
        <end position="542"/>
    </location>
</feature>
<dbReference type="Pfam" id="PF13445">
    <property type="entry name" value="zf-RING_UBOX"/>
    <property type="match status" value="1"/>
</dbReference>
<evidence type="ECO:0000256" key="5">
    <source>
        <dbReference type="ARBA" id="ARBA00022859"/>
    </source>
</evidence>
<dbReference type="Proteomes" id="UP000808372">
    <property type="component" value="Chromosome 6"/>
</dbReference>
<feature type="coiled-coil region" evidence="7">
    <location>
        <begin position="196"/>
        <end position="295"/>
    </location>
</feature>
<dbReference type="Gene3D" id="2.60.120.920">
    <property type="match status" value="2"/>
</dbReference>
<dbReference type="Gene3D" id="3.30.160.60">
    <property type="entry name" value="Classic Zinc Finger"/>
    <property type="match status" value="1"/>
</dbReference>